<comment type="similarity">
    <text evidence="1">Belongs to the short-chain dehydrogenases/reductases (SDR) family.</text>
</comment>
<dbReference type="Proteomes" id="UP000318733">
    <property type="component" value="Unassembled WGS sequence"/>
</dbReference>
<evidence type="ECO:0000313" key="3">
    <source>
        <dbReference type="EMBL" id="TSJ36446.1"/>
    </source>
</evidence>
<evidence type="ECO:0000256" key="2">
    <source>
        <dbReference type="ARBA" id="ARBA00023002"/>
    </source>
</evidence>
<accession>A0A556M9C1</accession>
<dbReference type="InterPro" id="IPR051122">
    <property type="entry name" value="SDR_DHRS6-like"/>
</dbReference>
<protein>
    <submittedName>
        <fullName evidence="3">SDR family oxidoreductase</fullName>
    </submittedName>
</protein>
<dbReference type="Pfam" id="PF13561">
    <property type="entry name" value="adh_short_C2"/>
    <property type="match status" value="1"/>
</dbReference>
<dbReference type="PANTHER" id="PTHR43477:SF1">
    <property type="entry name" value="DIHYDROANTICAPSIN 7-DEHYDROGENASE"/>
    <property type="match status" value="1"/>
</dbReference>
<dbReference type="CDD" id="cd05233">
    <property type="entry name" value="SDR_c"/>
    <property type="match status" value="1"/>
</dbReference>
<keyword evidence="2" id="KW-0560">Oxidoreductase</keyword>
<reference evidence="3 4" key="1">
    <citation type="submission" date="2019-07" db="EMBL/GenBank/DDBJ databases">
        <authorList>
            <person name="Huq M.A."/>
        </authorList>
    </citation>
    <scope>NUCLEOTIDE SEQUENCE [LARGE SCALE GENOMIC DNA]</scope>
    <source>
        <strain evidence="3 4">MAH-19</strain>
    </source>
</reference>
<dbReference type="InterPro" id="IPR002347">
    <property type="entry name" value="SDR_fam"/>
</dbReference>
<sequence>MMRLKNKIAVISGGTSGIGLAIAKSFVDEGAEIFIFGRRQDALDEAVKLIGSNVTAIQADASKLTDLDRVATIVREAKGKVDIVVSNAGFTEQVPLTEITEDHYDRTFGLMAKGPLFLTQKMLPLMESGGSVILVSSAMHYMGLANHSTYAGAKAALRCFVRTWAAEFKDNGIRANLLSPGPFPTAIMEGQAETPEKLAELHAHYANYVPMLRLGRVEEAAAAALFLASDESSFMTGSDLVVDGGISNI</sequence>
<dbReference type="Gene3D" id="3.40.50.720">
    <property type="entry name" value="NAD(P)-binding Rossmann-like Domain"/>
    <property type="match status" value="1"/>
</dbReference>
<keyword evidence="4" id="KW-1185">Reference proteome</keyword>
<dbReference type="InterPro" id="IPR020904">
    <property type="entry name" value="Sc_DH/Rdtase_CS"/>
</dbReference>
<dbReference type="PANTHER" id="PTHR43477">
    <property type="entry name" value="DIHYDROANTICAPSIN 7-DEHYDROGENASE"/>
    <property type="match status" value="1"/>
</dbReference>
<comment type="caution">
    <text evidence="3">The sequence shown here is derived from an EMBL/GenBank/DDBJ whole genome shotgun (WGS) entry which is preliminary data.</text>
</comment>
<name>A0A556M9C1_9SPHI</name>
<evidence type="ECO:0000313" key="4">
    <source>
        <dbReference type="Proteomes" id="UP000318733"/>
    </source>
</evidence>
<dbReference type="GO" id="GO:0016491">
    <property type="term" value="F:oxidoreductase activity"/>
    <property type="evidence" value="ECO:0007669"/>
    <property type="project" value="UniProtKB-KW"/>
</dbReference>
<dbReference type="OrthoDB" id="9803333at2"/>
<dbReference type="PROSITE" id="PS00061">
    <property type="entry name" value="ADH_SHORT"/>
    <property type="match status" value="1"/>
</dbReference>
<dbReference type="PRINTS" id="PR00080">
    <property type="entry name" value="SDRFAMILY"/>
</dbReference>
<dbReference type="FunFam" id="3.40.50.720:FF:000084">
    <property type="entry name" value="Short-chain dehydrogenase reductase"/>
    <property type="match status" value="1"/>
</dbReference>
<dbReference type="AlphaFoldDB" id="A0A556M9C1"/>
<proteinExistence type="inferred from homology"/>
<dbReference type="SUPFAM" id="SSF51735">
    <property type="entry name" value="NAD(P)-binding Rossmann-fold domains"/>
    <property type="match status" value="1"/>
</dbReference>
<organism evidence="3 4">
    <name type="scientific">Mucilaginibacter corticis</name>
    <dbReference type="NCBI Taxonomy" id="2597670"/>
    <lineage>
        <taxon>Bacteria</taxon>
        <taxon>Pseudomonadati</taxon>
        <taxon>Bacteroidota</taxon>
        <taxon>Sphingobacteriia</taxon>
        <taxon>Sphingobacteriales</taxon>
        <taxon>Sphingobacteriaceae</taxon>
        <taxon>Mucilaginibacter</taxon>
    </lineage>
</organism>
<evidence type="ECO:0000256" key="1">
    <source>
        <dbReference type="ARBA" id="ARBA00006484"/>
    </source>
</evidence>
<dbReference type="EMBL" id="VLPK01000007">
    <property type="protein sequence ID" value="TSJ36446.1"/>
    <property type="molecule type" value="Genomic_DNA"/>
</dbReference>
<dbReference type="InterPro" id="IPR036291">
    <property type="entry name" value="NAD(P)-bd_dom_sf"/>
</dbReference>
<gene>
    <name evidence="3" type="ORF">FO440_23380</name>
</gene>
<dbReference type="PRINTS" id="PR00081">
    <property type="entry name" value="GDHRDH"/>
</dbReference>